<evidence type="ECO:0000313" key="1">
    <source>
        <dbReference type="EMBL" id="QJB02753.1"/>
    </source>
</evidence>
<organism evidence="1">
    <name type="scientific">viral metagenome</name>
    <dbReference type="NCBI Taxonomy" id="1070528"/>
    <lineage>
        <taxon>unclassified sequences</taxon>
        <taxon>metagenomes</taxon>
        <taxon>organismal metagenomes</taxon>
    </lineage>
</organism>
<name>A0A6M3MAX8_9ZZZZ</name>
<proteinExistence type="predicted"/>
<dbReference type="AlphaFoldDB" id="A0A6M3MAX8"/>
<accession>A0A6M3MAX8</accession>
<reference evidence="1" key="1">
    <citation type="submission" date="2020-03" db="EMBL/GenBank/DDBJ databases">
        <title>The deep terrestrial virosphere.</title>
        <authorList>
            <person name="Holmfeldt K."/>
            <person name="Nilsson E."/>
            <person name="Simone D."/>
            <person name="Lopez-Fernandez M."/>
            <person name="Wu X."/>
            <person name="de Brujin I."/>
            <person name="Lundin D."/>
            <person name="Andersson A."/>
            <person name="Bertilsson S."/>
            <person name="Dopson M."/>
        </authorList>
    </citation>
    <scope>NUCLEOTIDE SEQUENCE</scope>
    <source>
        <strain evidence="1">MM171B01081</strain>
    </source>
</reference>
<dbReference type="EMBL" id="MT143805">
    <property type="protein sequence ID" value="QJB02753.1"/>
    <property type="molecule type" value="Genomic_DNA"/>
</dbReference>
<gene>
    <name evidence="1" type="ORF">MM171B01081_0008</name>
</gene>
<sequence length="49" mass="5594">MCLFKKKPEVKPDWITQSREEVARAEEYAASIHYAVMIALEEGKITPDA</sequence>
<protein>
    <submittedName>
        <fullName evidence="1">Uncharacterized protein</fullName>
    </submittedName>
</protein>